<feature type="signal peptide" evidence="1">
    <location>
        <begin position="1"/>
        <end position="36"/>
    </location>
</feature>
<sequence length="341" mass="37688">MTPHHALTRSRRLTATAACALLVGAAGVVVAPAASAETVTFADAVGEPGLRPEGDIARFRVSLDADELTLTYWTVADATAVFRDPGRTSMYVDIKTDRDEDREFVVHLPQGEDYWTLFDNQLLAQTCAGPLSITSPTVSFTVPAACLRDPSQVRIATILSWSGGQDFAPGYPLQRWTSVVSAGPDTTSATAVRQSVHRFWSPTYDNAHFYTADDTEAWNVNAMDWLWRYEGVAFNALQASGSTCETGTPVHRFWSPGFRSHFYTQSAAEKNHVVANDRNWTYEGVAYCAYPEPAPGSTPLYRFWSPGFGKHFFTASQTEADHIRANDRNWVYEGVAYHVLP</sequence>
<dbReference type="Pfam" id="PF18885">
    <property type="entry name" value="DUF5648"/>
    <property type="match status" value="1"/>
</dbReference>
<evidence type="ECO:0000313" key="4">
    <source>
        <dbReference type="Proteomes" id="UP001317322"/>
    </source>
</evidence>
<protein>
    <recommendedName>
        <fullName evidence="2">DUF5648 domain-containing protein</fullName>
    </recommendedName>
</protein>
<feature type="chain" id="PRO_5046172085" description="DUF5648 domain-containing protein" evidence="1">
    <location>
        <begin position="37"/>
        <end position="341"/>
    </location>
</feature>
<dbReference type="RefSeq" id="WP_227565483.1">
    <property type="nucleotide sequence ID" value="NZ_CP101989.1"/>
</dbReference>
<keyword evidence="1" id="KW-0732">Signal</keyword>
<keyword evidence="4" id="KW-1185">Reference proteome</keyword>
<feature type="domain" description="DUF5648" evidence="2">
    <location>
        <begin position="196"/>
        <end position="339"/>
    </location>
</feature>
<evidence type="ECO:0000259" key="2">
    <source>
        <dbReference type="Pfam" id="PF18885"/>
    </source>
</evidence>
<gene>
    <name evidence="3" type="ORF">NP075_12440</name>
</gene>
<accession>A0ABY5K2B2</accession>
<dbReference type="InterPro" id="IPR006311">
    <property type="entry name" value="TAT_signal"/>
</dbReference>
<dbReference type="PROSITE" id="PS51318">
    <property type="entry name" value="TAT"/>
    <property type="match status" value="1"/>
</dbReference>
<dbReference type="EMBL" id="CP101989">
    <property type="protein sequence ID" value="UUI63939.1"/>
    <property type="molecule type" value="Genomic_DNA"/>
</dbReference>
<evidence type="ECO:0000256" key="1">
    <source>
        <dbReference type="SAM" id="SignalP"/>
    </source>
</evidence>
<organism evidence="3 4">
    <name type="scientific">Cellulomonas wangsupingiae</name>
    <dbReference type="NCBI Taxonomy" id="2968085"/>
    <lineage>
        <taxon>Bacteria</taxon>
        <taxon>Bacillati</taxon>
        <taxon>Actinomycetota</taxon>
        <taxon>Actinomycetes</taxon>
        <taxon>Micrococcales</taxon>
        <taxon>Cellulomonadaceae</taxon>
        <taxon>Cellulomonas</taxon>
    </lineage>
</organism>
<dbReference type="Proteomes" id="UP001317322">
    <property type="component" value="Chromosome"/>
</dbReference>
<name>A0ABY5K2B2_9CELL</name>
<reference evidence="3 4" key="1">
    <citation type="submission" date="2022-07" db="EMBL/GenBank/DDBJ databases">
        <title>Novel species in genus cellulomonas.</title>
        <authorList>
            <person name="Ye L."/>
        </authorList>
    </citation>
    <scope>NUCLEOTIDE SEQUENCE [LARGE SCALE GENOMIC DNA]</scope>
    <source>
        <strain evidence="4">zg-Y908</strain>
    </source>
</reference>
<dbReference type="InterPro" id="IPR043708">
    <property type="entry name" value="DUF5648"/>
</dbReference>
<evidence type="ECO:0000313" key="3">
    <source>
        <dbReference type="EMBL" id="UUI63939.1"/>
    </source>
</evidence>
<proteinExistence type="predicted"/>